<dbReference type="InterPro" id="IPR042099">
    <property type="entry name" value="ANL_N_sf"/>
</dbReference>
<dbReference type="PANTHER" id="PTHR43272">
    <property type="entry name" value="LONG-CHAIN-FATTY-ACID--COA LIGASE"/>
    <property type="match status" value="1"/>
</dbReference>
<dbReference type="GO" id="GO:0004467">
    <property type="term" value="F:long-chain fatty acid-CoA ligase activity"/>
    <property type="evidence" value="ECO:0007669"/>
    <property type="project" value="TreeGrafter"/>
</dbReference>
<reference evidence="6 7" key="1">
    <citation type="journal article" date="2023" name="G3 (Bethesda)">
        <title>A high-quality reference genome for the fission yeast Schizosaccharomyces osmophilus.</title>
        <authorList>
            <person name="Jia G.S."/>
            <person name="Zhang W.C."/>
            <person name="Liang Y."/>
            <person name="Liu X.H."/>
            <person name="Rhind N."/>
            <person name="Pidoux A."/>
            <person name="Brysch-Herzberg M."/>
            <person name="Du L.L."/>
        </authorList>
    </citation>
    <scope>NUCLEOTIDE SEQUENCE [LARGE SCALE GENOMIC DNA]</scope>
    <source>
        <strain evidence="6 7">CBS 15793</strain>
    </source>
</reference>
<dbReference type="GO" id="GO:0005811">
    <property type="term" value="C:lipid droplet"/>
    <property type="evidence" value="ECO:0007669"/>
    <property type="project" value="TreeGrafter"/>
</dbReference>
<dbReference type="InterPro" id="IPR000873">
    <property type="entry name" value="AMP-dep_synth/lig_dom"/>
</dbReference>
<keyword evidence="7" id="KW-1185">Reference proteome</keyword>
<gene>
    <name evidence="6" type="primary">lcf1</name>
    <name evidence="6" type="ORF">SOMG_03130</name>
</gene>
<dbReference type="EMBL" id="CP115612">
    <property type="protein sequence ID" value="WBW73195.1"/>
    <property type="molecule type" value="Genomic_DNA"/>
</dbReference>
<evidence type="ECO:0000256" key="4">
    <source>
        <dbReference type="ARBA" id="ARBA00022840"/>
    </source>
</evidence>
<dbReference type="Pfam" id="PF00501">
    <property type="entry name" value="AMP-binding"/>
    <property type="match status" value="1"/>
</dbReference>
<evidence type="ECO:0000259" key="5">
    <source>
        <dbReference type="Pfam" id="PF00501"/>
    </source>
</evidence>
<protein>
    <submittedName>
        <fullName evidence="6">Long-chain-fatty-acid-CoA ligase Lcf1</fullName>
    </submittedName>
</protein>
<sequence>MKVQGKSVSEAKAHETGIVRNVNATKELPTVLDNETRTLYDLLANAVKRYGDKHAVGYRDLVKEHVEEKMITKVVNNEKTEIPKKWSYFELSDYKYLSFNQFYEKTMRLAGGLRKLGLKAGDKLELYASTTACWFMMAHAAMSQSMSIITAYETLGEEGLLHSLRETGVQAIYTEANHLKSLVNPLKEVNLHYIIYRGEANPEDIEALKQSRSDIKLISYEELESASEPAAPEPPSPEDLCCTMYTSGSTGLPKGVLLTHKNMVALVTGVCKVIPEVTSRDYLLAYLPLAHILEFAFENLCLAWGGTIGYAGVRTLTDASCRNCHGDILSFKPTIMVGVPAVWEMVRKGITSKLGAASSVKRSVFWAAYHAKIRMMRHGIPGSSFFDAAVFNKIRSAGTGGRLRYVLSGGSALSPDTKQFLSVVLCPVLIGYGLTEVSAAAMIETPSTFNIDDSAGVILPCTELKLIDCEEGSYYTNSNPPRGEILLRGPSLTQGYLNRKQENKESFSEDGWFMTGDVGELTPHGLLRIIDRKKNLVKTQNGEYIALEKLESRYRSSSLVANICVYADQSKVKPIAVIVPNEAAVHKLAVEKAGVDDSTSWESVCKNKKVRHMVLEDLLKIGRSHRFSNIELLQNVVLVPIEFTSENGLVTAAQKLQRRKIVEHFSKDVNEAYAE</sequence>
<organism evidence="6 7">
    <name type="scientific">Schizosaccharomyces osmophilus</name>
    <dbReference type="NCBI Taxonomy" id="2545709"/>
    <lineage>
        <taxon>Eukaryota</taxon>
        <taxon>Fungi</taxon>
        <taxon>Dikarya</taxon>
        <taxon>Ascomycota</taxon>
        <taxon>Taphrinomycotina</taxon>
        <taxon>Schizosaccharomycetes</taxon>
        <taxon>Schizosaccharomycetales</taxon>
        <taxon>Schizosaccharomycetaceae</taxon>
        <taxon>Schizosaccharomyces</taxon>
    </lineage>
</organism>
<dbReference type="SUPFAM" id="SSF56801">
    <property type="entry name" value="Acetyl-CoA synthetase-like"/>
    <property type="match status" value="1"/>
</dbReference>
<dbReference type="KEGG" id="som:SOMG_03130"/>
<dbReference type="AlphaFoldDB" id="A0AAE9WCA1"/>
<feature type="domain" description="AMP-dependent synthetase/ligase" evidence="5">
    <location>
        <begin position="90"/>
        <end position="497"/>
    </location>
</feature>
<comment type="similarity">
    <text evidence="1">Belongs to the ATP-dependent AMP-binding enzyme family.</text>
</comment>
<evidence type="ECO:0000256" key="1">
    <source>
        <dbReference type="ARBA" id="ARBA00006432"/>
    </source>
</evidence>
<evidence type="ECO:0000256" key="3">
    <source>
        <dbReference type="ARBA" id="ARBA00022741"/>
    </source>
</evidence>
<evidence type="ECO:0000313" key="6">
    <source>
        <dbReference type="EMBL" id="WBW73195.1"/>
    </source>
</evidence>
<dbReference type="Gene3D" id="3.40.50.12780">
    <property type="entry name" value="N-terminal domain of ligase-like"/>
    <property type="match status" value="1"/>
</dbReference>
<name>A0AAE9WCA1_9SCHI</name>
<keyword evidence="2 6" id="KW-0436">Ligase</keyword>
<keyword evidence="4" id="KW-0067">ATP-binding</keyword>
<evidence type="ECO:0000256" key="2">
    <source>
        <dbReference type="ARBA" id="ARBA00022598"/>
    </source>
</evidence>
<dbReference type="GeneID" id="80876610"/>
<evidence type="ECO:0000313" key="7">
    <source>
        <dbReference type="Proteomes" id="UP001212411"/>
    </source>
</evidence>
<dbReference type="PANTHER" id="PTHR43272:SF83">
    <property type="entry name" value="ACYL-COA SYNTHETASE LONG-CHAIN, ISOFORM J"/>
    <property type="match status" value="1"/>
</dbReference>
<accession>A0AAE9WCA1</accession>
<keyword evidence="3" id="KW-0547">Nucleotide-binding</keyword>
<dbReference type="GO" id="GO:0005886">
    <property type="term" value="C:plasma membrane"/>
    <property type="evidence" value="ECO:0007669"/>
    <property type="project" value="TreeGrafter"/>
</dbReference>
<dbReference type="GO" id="GO:0035336">
    <property type="term" value="P:long-chain fatty-acyl-CoA metabolic process"/>
    <property type="evidence" value="ECO:0007669"/>
    <property type="project" value="TreeGrafter"/>
</dbReference>
<proteinExistence type="inferred from homology"/>
<dbReference type="GO" id="GO:0005524">
    <property type="term" value="F:ATP binding"/>
    <property type="evidence" value="ECO:0007669"/>
    <property type="project" value="UniProtKB-KW"/>
</dbReference>
<dbReference type="GO" id="GO:0005783">
    <property type="term" value="C:endoplasmic reticulum"/>
    <property type="evidence" value="ECO:0007669"/>
    <property type="project" value="TreeGrafter"/>
</dbReference>
<dbReference type="Proteomes" id="UP001212411">
    <property type="component" value="Chromosome 2"/>
</dbReference>
<dbReference type="RefSeq" id="XP_056037438.1">
    <property type="nucleotide sequence ID" value="XM_056181921.1"/>
</dbReference>